<dbReference type="InterPro" id="IPR023650">
    <property type="entry name" value="Beta-lactam_class-A_AS"/>
</dbReference>
<reference evidence="2" key="1">
    <citation type="submission" date="2020-02" db="EMBL/GenBank/DDBJ databases">
        <authorList>
            <person name="Meier V. D."/>
        </authorList>
    </citation>
    <scope>NUCLEOTIDE SEQUENCE</scope>
    <source>
        <strain evidence="2">AVDCRST_MAG49</strain>
    </source>
</reference>
<feature type="domain" description="Beta-lactamase-related" evidence="1">
    <location>
        <begin position="30"/>
        <end position="373"/>
    </location>
</feature>
<dbReference type="EMBL" id="CADCWG010000270">
    <property type="protein sequence ID" value="CAA9573078.1"/>
    <property type="molecule type" value="Genomic_DNA"/>
</dbReference>
<dbReference type="Gene3D" id="3.40.710.10">
    <property type="entry name" value="DD-peptidase/beta-lactamase superfamily"/>
    <property type="match status" value="1"/>
</dbReference>
<dbReference type="SUPFAM" id="SSF56601">
    <property type="entry name" value="beta-lactamase/transpeptidase-like"/>
    <property type="match status" value="1"/>
</dbReference>
<name>A0A6J4VGN6_9BACT</name>
<dbReference type="AlphaFoldDB" id="A0A6J4VGN6"/>
<dbReference type="PANTHER" id="PTHR43283">
    <property type="entry name" value="BETA-LACTAMASE-RELATED"/>
    <property type="match status" value="1"/>
</dbReference>
<gene>
    <name evidence="2" type="ORF">AVDCRST_MAG49-3849</name>
</gene>
<protein>
    <submittedName>
        <fullName evidence="2">Beta-lactamase class C-like and penicillin binding proteins (PBPs) superfamily</fullName>
    </submittedName>
</protein>
<proteinExistence type="predicted"/>
<dbReference type="Pfam" id="PF00144">
    <property type="entry name" value="Beta-lactamase"/>
    <property type="match status" value="1"/>
</dbReference>
<dbReference type="InterPro" id="IPR050789">
    <property type="entry name" value="Diverse_Enzym_Activities"/>
</dbReference>
<evidence type="ECO:0000313" key="2">
    <source>
        <dbReference type="EMBL" id="CAA9573078.1"/>
    </source>
</evidence>
<accession>A0A6J4VGN6</accession>
<dbReference type="PROSITE" id="PS00146">
    <property type="entry name" value="BETA_LACTAMASE_A"/>
    <property type="match status" value="1"/>
</dbReference>
<evidence type="ECO:0000259" key="1">
    <source>
        <dbReference type="Pfam" id="PF00144"/>
    </source>
</evidence>
<sequence>MGSDLTADARVGAAFGAVLAEIDDWVEAPWFTGCGAAVWFGGRLAAVRSAGEARPGVPVDERTLFPLASVTKPVSAAAVLALVEEGRLGLDDPVARHLPSFVTGHGDGQALATGHGPEADPALEAERGAVTVRQLLAHLSGLPEDLTSRDAVYHGRPNLDRVIDAMCGLPLRTRPGAEVRYSNAGYGVLARLTERVGGEPFWDLARDRVLDPLGLRDTVARPGEGLAERLALLGDPANAGTDAEAYNSPYWRALGTPWAGLYGTPRDLARFAGLFLPGGIAELDEVPLAAATRAAMVADQAGGVPGGVESGKVRWPVAAWGLGWEVKGAKENHWTGTLTSPRTFCHFGQAGTLLWGDPDRDVALAVFANRTVTRMWRFILARWVHLSDAVVATADAIA</sequence>
<dbReference type="InterPro" id="IPR001466">
    <property type="entry name" value="Beta-lactam-related"/>
</dbReference>
<dbReference type="InterPro" id="IPR012338">
    <property type="entry name" value="Beta-lactam/transpept-like"/>
</dbReference>
<organism evidence="2">
    <name type="scientific">uncultured Thermomicrobiales bacterium</name>
    <dbReference type="NCBI Taxonomy" id="1645740"/>
    <lineage>
        <taxon>Bacteria</taxon>
        <taxon>Pseudomonadati</taxon>
        <taxon>Thermomicrobiota</taxon>
        <taxon>Thermomicrobia</taxon>
        <taxon>Thermomicrobiales</taxon>
        <taxon>environmental samples</taxon>
    </lineage>
</organism>